<dbReference type="RefSeq" id="WP_012144782.1">
    <property type="nucleotide sequence ID" value="NC_009831.1"/>
</dbReference>
<protein>
    <submittedName>
        <fullName evidence="2">Sel1 domain protein repeat-containing protein</fullName>
    </submittedName>
</protein>
<reference evidence="2" key="1">
    <citation type="submission" date="2007-08" db="EMBL/GenBank/DDBJ databases">
        <title>Complete sequence of Shewanella sediminis HAW-EB3.</title>
        <authorList>
            <consortium name="US DOE Joint Genome Institute"/>
            <person name="Copeland A."/>
            <person name="Lucas S."/>
            <person name="Lapidus A."/>
            <person name="Barry K."/>
            <person name="Glavina del Rio T."/>
            <person name="Dalin E."/>
            <person name="Tice H."/>
            <person name="Pitluck S."/>
            <person name="Chertkov O."/>
            <person name="Brettin T."/>
            <person name="Bruce D."/>
            <person name="Detter J.C."/>
            <person name="Han C."/>
            <person name="Schmutz J."/>
            <person name="Larimer F."/>
            <person name="Land M."/>
            <person name="Hauser L."/>
            <person name="Kyrpides N."/>
            <person name="Kim E."/>
            <person name="Zhao J.-S."/>
            <person name="Richardson P."/>
        </authorList>
    </citation>
    <scope>NUCLEOTIDE SEQUENCE [LARGE SCALE GENOMIC DNA]</scope>
    <source>
        <strain evidence="2">HAW-EB3</strain>
    </source>
</reference>
<dbReference type="InterPro" id="IPR006597">
    <property type="entry name" value="Sel1-like"/>
</dbReference>
<dbReference type="PANTHER" id="PTHR11102:SF147">
    <property type="entry name" value="SEL1L ADAPTOR SUBUNIT OF ERAD E3 UBIQUITIN LIGASE"/>
    <property type="match status" value="1"/>
</dbReference>
<dbReference type="SMART" id="SM00671">
    <property type="entry name" value="SEL1"/>
    <property type="match status" value="3"/>
</dbReference>
<dbReference type="SUPFAM" id="SSF81901">
    <property type="entry name" value="HCP-like"/>
    <property type="match status" value="1"/>
</dbReference>
<dbReference type="InterPro" id="IPR011990">
    <property type="entry name" value="TPR-like_helical_dom_sf"/>
</dbReference>
<dbReference type="AlphaFoldDB" id="A8G1T2"/>
<sequence length="266" mass="29972" precursor="true">MKGSILTYTLGLVVLLCSGAAPAKPTVHSIPAQIIPCDTSDCSKTFQEYKTLARYGHSDAMYTLAEIYRNGYGTEVDMRLATKWYRRSAKYDNPFAQYKAAIIYLQESDNQDVDKAMRYLRAADREGLDDATHLLGLLYLEGELIETDQFKAKEYLSKAFENGHQDTLNILADISQVKLDLNDKDIVPKKAPVSKPAPVGEMEVIEVRAPSLEEVVTYHIARLRRRNPDVGAATGTMLRGRTCAEMIACNTESDRERMREFLMSTW</sequence>
<dbReference type="EMBL" id="CP000821">
    <property type="protein sequence ID" value="ABV39055.1"/>
    <property type="molecule type" value="Genomic_DNA"/>
</dbReference>
<evidence type="ECO:0000313" key="2">
    <source>
        <dbReference type="EMBL" id="ABV39055.1"/>
    </source>
</evidence>
<dbReference type="HOGENOM" id="CLU_1015243_0_0_6"/>
<dbReference type="PANTHER" id="PTHR11102">
    <property type="entry name" value="SEL-1-LIKE PROTEIN"/>
    <property type="match status" value="1"/>
</dbReference>
<feature type="signal peptide" evidence="1">
    <location>
        <begin position="1"/>
        <end position="23"/>
    </location>
</feature>
<dbReference type="STRING" id="425104.Ssed_4453"/>
<dbReference type="KEGG" id="sse:Ssed_4453"/>
<evidence type="ECO:0000313" key="3">
    <source>
        <dbReference type="Proteomes" id="UP000002015"/>
    </source>
</evidence>
<gene>
    <name evidence="2" type="ordered locus">Ssed_4453</name>
</gene>
<organism evidence="2 3">
    <name type="scientific">Shewanella sediminis (strain HAW-EB3)</name>
    <dbReference type="NCBI Taxonomy" id="425104"/>
    <lineage>
        <taxon>Bacteria</taxon>
        <taxon>Pseudomonadati</taxon>
        <taxon>Pseudomonadota</taxon>
        <taxon>Gammaproteobacteria</taxon>
        <taxon>Alteromonadales</taxon>
        <taxon>Shewanellaceae</taxon>
        <taxon>Shewanella</taxon>
    </lineage>
</organism>
<dbReference type="GO" id="GO:0036503">
    <property type="term" value="P:ERAD pathway"/>
    <property type="evidence" value="ECO:0007669"/>
    <property type="project" value="TreeGrafter"/>
</dbReference>
<accession>A8G1T2</accession>
<dbReference type="Proteomes" id="UP000002015">
    <property type="component" value="Chromosome"/>
</dbReference>
<proteinExistence type="predicted"/>
<feature type="chain" id="PRO_5002722582" evidence="1">
    <location>
        <begin position="24"/>
        <end position="266"/>
    </location>
</feature>
<dbReference type="OrthoDB" id="6270569at2"/>
<evidence type="ECO:0000256" key="1">
    <source>
        <dbReference type="SAM" id="SignalP"/>
    </source>
</evidence>
<dbReference type="InterPro" id="IPR050767">
    <property type="entry name" value="Sel1_AlgK"/>
</dbReference>
<keyword evidence="3" id="KW-1185">Reference proteome</keyword>
<dbReference type="Gene3D" id="1.25.40.10">
    <property type="entry name" value="Tetratricopeptide repeat domain"/>
    <property type="match status" value="1"/>
</dbReference>
<name>A8G1T2_SHESH</name>
<keyword evidence="1" id="KW-0732">Signal</keyword>
<dbReference type="Pfam" id="PF08238">
    <property type="entry name" value="Sel1"/>
    <property type="match status" value="3"/>
</dbReference>
<dbReference type="eggNOG" id="COG0790">
    <property type="taxonomic scope" value="Bacteria"/>
</dbReference>